<dbReference type="InterPro" id="IPR000485">
    <property type="entry name" value="AsnC-type_HTH_dom"/>
</dbReference>
<keyword evidence="3" id="KW-0804">Transcription</keyword>
<dbReference type="STRING" id="1123029.SAMN02745172_03576"/>
<dbReference type="SUPFAM" id="SSF54909">
    <property type="entry name" value="Dimeric alpha+beta barrel"/>
    <property type="match status" value="1"/>
</dbReference>
<accession>A0A1M7ZPS9</accession>
<dbReference type="InterPro" id="IPR019888">
    <property type="entry name" value="Tscrpt_reg_AsnC-like"/>
</dbReference>
<organism evidence="5 6">
    <name type="scientific">Pseudoxanthobacter soli DSM 19599</name>
    <dbReference type="NCBI Taxonomy" id="1123029"/>
    <lineage>
        <taxon>Bacteria</taxon>
        <taxon>Pseudomonadati</taxon>
        <taxon>Pseudomonadota</taxon>
        <taxon>Alphaproteobacteria</taxon>
        <taxon>Hyphomicrobiales</taxon>
        <taxon>Segnochrobactraceae</taxon>
        <taxon>Pseudoxanthobacter</taxon>
    </lineage>
</organism>
<dbReference type="AlphaFoldDB" id="A0A1M7ZPS9"/>
<dbReference type="Pfam" id="PF01037">
    <property type="entry name" value="AsnC_trans_reg"/>
    <property type="match status" value="1"/>
</dbReference>
<proteinExistence type="predicted"/>
<dbReference type="PANTHER" id="PTHR30154">
    <property type="entry name" value="LEUCINE-RESPONSIVE REGULATORY PROTEIN"/>
    <property type="match status" value="1"/>
</dbReference>
<evidence type="ECO:0000313" key="5">
    <source>
        <dbReference type="EMBL" id="SHO66914.1"/>
    </source>
</evidence>
<evidence type="ECO:0000256" key="1">
    <source>
        <dbReference type="ARBA" id="ARBA00023015"/>
    </source>
</evidence>
<dbReference type="GO" id="GO:0043565">
    <property type="term" value="F:sequence-specific DNA binding"/>
    <property type="evidence" value="ECO:0007669"/>
    <property type="project" value="InterPro"/>
</dbReference>
<dbReference type="PROSITE" id="PS50956">
    <property type="entry name" value="HTH_ASNC_2"/>
    <property type="match status" value="1"/>
</dbReference>
<dbReference type="InterPro" id="IPR019887">
    <property type="entry name" value="Tscrpt_reg_AsnC/Lrp_C"/>
</dbReference>
<reference evidence="5 6" key="1">
    <citation type="submission" date="2016-12" db="EMBL/GenBank/DDBJ databases">
        <authorList>
            <person name="Song W.-J."/>
            <person name="Kurnit D.M."/>
        </authorList>
    </citation>
    <scope>NUCLEOTIDE SEQUENCE [LARGE SCALE GENOMIC DNA]</scope>
    <source>
        <strain evidence="5 6">DSM 19599</strain>
    </source>
</reference>
<dbReference type="InterPro" id="IPR036388">
    <property type="entry name" value="WH-like_DNA-bd_sf"/>
</dbReference>
<evidence type="ECO:0000256" key="2">
    <source>
        <dbReference type="ARBA" id="ARBA00023125"/>
    </source>
</evidence>
<gene>
    <name evidence="5" type="ORF">SAMN02745172_03576</name>
</gene>
<dbReference type="SUPFAM" id="SSF46785">
    <property type="entry name" value="Winged helix' DNA-binding domain"/>
    <property type="match status" value="1"/>
</dbReference>
<feature type="domain" description="HTH asnC-type" evidence="4">
    <location>
        <begin position="5"/>
        <end position="80"/>
    </location>
</feature>
<dbReference type="GO" id="GO:0005829">
    <property type="term" value="C:cytosol"/>
    <property type="evidence" value="ECO:0007669"/>
    <property type="project" value="TreeGrafter"/>
</dbReference>
<evidence type="ECO:0000259" key="4">
    <source>
        <dbReference type="PROSITE" id="PS50956"/>
    </source>
</evidence>
<keyword evidence="2 5" id="KW-0238">DNA-binding</keyword>
<dbReference type="Gene3D" id="1.10.10.10">
    <property type="entry name" value="Winged helix-like DNA-binding domain superfamily/Winged helix DNA-binding domain"/>
    <property type="match status" value="1"/>
</dbReference>
<keyword evidence="6" id="KW-1185">Reference proteome</keyword>
<dbReference type="Proteomes" id="UP000186406">
    <property type="component" value="Unassembled WGS sequence"/>
</dbReference>
<dbReference type="Pfam" id="PF13404">
    <property type="entry name" value="HTH_AsnC-type"/>
    <property type="match status" value="1"/>
</dbReference>
<dbReference type="InterPro" id="IPR011008">
    <property type="entry name" value="Dimeric_a/b-barrel"/>
</dbReference>
<dbReference type="Gene3D" id="3.30.70.920">
    <property type="match status" value="1"/>
</dbReference>
<dbReference type="PRINTS" id="PR00033">
    <property type="entry name" value="HTHASNC"/>
</dbReference>
<dbReference type="RefSeq" id="WP_073631234.1">
    <property type="nucleotide sequence ID" value="NZ_FRXO01000009.1"/>
</dbReference>
<keyword evidence="1" id="KW-0805">Transcription regulation</keyword>
<dbReference type="PANTHER" id="PTHR30154:SF34">
    <property type="entry name" value="TRANSCRIPTIONAL REGULATOR AZLB"/>
    <property type="match status" value="1"/>
</dbReference>
<dbReference type="SMART" id="SM00344">
    <property type="entry name" value="HTH_ASNC"/>
    <property type="match status" value="1"/>
</dbReference>
<name>A0A1M7ZPS9_9HYPH</name>
<evidence type="ECO:0000313" key="6">
    <source>
        <dbReference type="Proteomes" id="UP000186406"/>
    </source>
</evidence>
<sequence length="141" mass="16042">MEDMLDAIDRRLIELLRADGRMPAATLAKILSVSRGTVQNRIDRLLERRILMGFTVRLREDVETRLIRANTSLEIQSNYRPVIEAMKSFPEVRRIFTTNGRWDLVVEIAAVDLASLDRVLTDIRSIPGVAHSETSILLAEI</sequence>
<evidence type="ECO:0000256" key="3">
    <source>
        <dbReference type="ARBA" id="ARBA00023163"/>
    </source>
</evidence>
<dbReference type="InterPro" id="IPR036390">
    <property type="entry name" value="WH_DNA-bd_sf"/>
</dbReference>
<dbReference type="GO" id="GO:0043200">
    <property type="term" value="P:response to amino acid"/>
    <property type="evidence" value="ECO:0007669"/>
    <property type="project" value="TreeGrafter"/>
</dbReference>
<dbReference type="EMBL" id="FRXO01000009">
    <property type="protein sequence ID" value="SHO66914.1"/>
    <property type="molecule type" value="Genomic_DNA"/>
</dbReference>
<dbReference type="OrthoDB" id="9809462at2"/>
<protein>
    <submittedName>
        <fullName evidence="5">DNA-binding transcriptional regulator, Lrp family</fullName>
    </submittedName>
</protein>